<gene>
    <name evidence="1" type="ORF">BOTCAL_0013g00020</name>
</gene>
<organism evidence="1 2">
    <name type="scientific">Botryotinia calthae</name>
    <dbReference type="NCBI Taxonomy" id="38488"/>
    <lineage>
        <taxon>Eukaryota</taxon>
        <taxon>Fungi</taxon>
        <taxon>Dikarya</taxon>
        <taxon>Ascomycota</taxon>
        <taxon>Pezizomycotina</taxon>
        <taxon>Leotiomycetes</taxon>
        <taxon>Helotiales</taxon>
        <taxon>Sclerotiniaceae</taxon>
        <taxon>Botryotinia</taxon>
    </lineage>
</organism>
<dbReference type="AlphaFoldDB" id="A0A4Y8DFT3"/>
<protein>
    <submittedName>
        <fullName evidence="1">Uncharacterized protein</fullName>
    </submittedName>
</protein>
<proteinExistence type="predicted"/>
<evidence type="ECO:0000313" key="1">
    <source>
        <dbReference type="EMBL" id="TEY85694.1"/>
    </source>
</evidence>
<dbReference type="OrthoDB" id="3554181at2759"/>
<dbReference type="EMBL" id="PHWZ01000013">
    <property type="protein sequence ID" value="TEY85694.1"/>
    <property type="molecule type" value="Genomic_DNA"/>
</dbReference>
<sequence length="296" mass="33724">MNPNHVQDLPLDLKSLSIIIHYDTSFSTDLRKTADLGQQDTTMLRNSHDSSTENVQNLKQDSITQNELDASISCSEEKLDFNDMSQVHKQEAQLYEPKEWSTYTYLQEPSKSMKEEFHAQAQLEGLQAHQQSEQVYKQLDAQLLEKNSDISELTESAKKELLAQAQMEVGQSKSEKMDVAGIQLPSKDATIEQTEKLQQIIQGYFINNPLQTHRQVATVYKYFAIGELKKGTYPEALSEQVKKRLQVKAQVYVLQSIKNKFQQIAVHTTRLDSMPRLAKLLPSCIAAYERGCSHDV</sequence>
<reference evidence="1 2" key="1">
    <citation type="submission" date="2017-11" db="EMBL/GenBank/DDBJ databases">
        <title>Comparative genomics of Botrytis spp.</title>
        <authorList>
            <person name="Valero-Jimenez C.A."/>
            <person name="Tapia P."/>
            <person name="Veloso J."/>
            <person name="Silva-Moreno E."/>
            <person name="Staats M."/>
            <person name="Valdes J.H."/>
            <person name="Van Kan J.A.L."/>
        </authorList>
    </citation>
    <scope>NUCLEOTIDE SEQUENCE [LARGE SCALE GENOMIC DNA]</scope>
    <source>
        <strain evidence="1 2">MUCL2830</strain>
    </source>
</reference>
<accession>A0A4Y8DFT3</accession>
<name>A0A4Y8DFT3_9HELO</name>
<comment type="caution">
    <text evidence="1">The sequence shown here is derived from an EMBL/GenBank/DDBJ whole genome shotgun (WGS) entry which is preliminary data.</text>
</comment>
<keyword evidence="2" id="KW-1185">Reference proteome</keyword>
<evidence type="ECO:0000313" key="2">
    <source>
        <dbReference type="Proteomes" id="UP000297299"/>
    </source>
</evidence>
<dbReference type="Proteomes" id="UP000297299">
    <property type="component" value="Unassembled WGS sequence"/>
</dbReference>